<comment type="catalytic activity">
    <reaction evidence="5">
        <text>N,N-dimethyl-1,4-phenylenediamine + anthranilate + 2 NAD(+) = 2-(4-dimethylaminophenyl)diazenylbenzoate + 2 NADH + 2 H(+)</text>
        <dbReference type="Rhea" id="RHEA:55872"/>
        <dbReference type="ChEBI" id="CHEBI:15378"/>
        <dbReference type="ChEBI" id="CHEBI:15783"/>
        <dbReference type="ChEBI" id="CHEBI:16567"/>
        <dbReference type="ChEBI" id="CHEBI:57540"/>
        <dbReference type="ChEBI" id="CHEBI:57945"/>
        <dbReference type="ChEBI" id="CHEBI:71579"/>
        <dbReference type="EC" id="1.7.1.17"/>
    </reaction>
    <physiologicalReaction direction="right-to-left" evidence="5">
        <dbReference type="Rhea" id="RHEA:55874"/>
    </physiologicalReaction>
</comment>
<evidence type="ECO:0000259" key="7">
    <source>
        <dbReference type="Pfam" id="PF02525"/>
    </source>
</evidence>
<dbReference type="EC" id="1.7.1.17" evidence="6"/>
<evidence type="ECO:0000256" key="6">
    <source>
        <dbReference type="HAMAP-Rule" id="MF_01216"/>
    </source>
</evidence>
<dbReference type="InterPro" id="IPR050104">
    <property type="entry name" value="FMN-dep_NADH:Q_OxRdtase_AzoR1"/>
</dbReference>
<evidence type="ECO:0000256" key="4">
    <source>
        <dbReference type="ARBA" id="ARBA00023027"/>
    </source>
</evidence>
<feature type="binding site" evidence="6">
    <location>
        <position position="9"/>
    </location>
    <ligand>
        <name>FMN</name>
        <dbReference type="ChEBI" id="CHEBI:58210"/>
    </ligand>
</feature>
<dbReference type="InterPro" id="IPR023048">
    <property type="entry name" value="NADH:quinone_OxRdtase_FMN_depd"/>
</dbReference>
<sequence length="211" mass="22739">MRVLHVIASPRGAKSNTLRVAQAFLDGLGDGVEVETLDLFEEDLPAVAGENIEAKYKIMLGMPIDREHGESWGQVERLIAQFLAADLYVLSAPMWNFHIPYALKYYIDAIVQPGYLFGYTETGTPIGLVQGKRMVVVSTRGGDYSEGGPMAALDLQTPYLRAIFGFVGITDIDFLHAQPMDLGPEPREAAIAAATGAARELAAGLTAVRAG</sequence>
<dbReference type="Pfam" id="PF02525">
    <property type="entry name" value="Flavodoxin_2"/>
    <property type="match status" value="1"/>
</dbReference>
<keyword evidence="9" id="KW-1185">Reference proteome</keyword>
<evidence type="ECO:0000256" key="5">
    <source>
        <dbReference type="ARBA" id="ARBA00048542"/>
    </source>
</evidence>
<feature type="binding site" evidence="6">
    <location>
        <begin position="139"/>
        <end position="142"/>
    </location>
    <ligand>
        <name>FMN</name>
        <dbReference type="ChEBI" id="CHEBI:58210"/>
    </ligand>
</feature>
<accession>A0ABW2TMV7</accession>
<protein>
    <recommendedName>
        <fullName evidence="6">FMN dependent NADH:quinone oxidoreductase</fullName>
        <ecNumber evidence="6">1.6.5.-</ecNumber>
    </recommendedName>
    <alternativeName>
        <fullName evidence="6">Azo-dye reductase</fullName>
    </alternativeName>
    <alternativeName>
        <fullName evidence="6">FMN-dependent NADH-azo compound oxidoreductase</fullName>
    </alternativeName>
    <alternativeName>
        <fullName evidence="6">FMN-dependent NADH-azoreductase</fullName>
        <ecNumber evidence="6">1.7.1.17</ecNumber>
    </alternativeName>
</protein>
<keyword evidence="4 6" id="KW-0520">NAD</keyword>
<dbReference type="PANTHER" id="PTHR43741:SF4">
    <property type="entry name" value="FMN-DEPENDENT NADH:QUINONE OXIDOREDUCTASE"/>
    <property type="match status" value="1"/>
</dbReference>
<comment type="caution">
    <text evidence="8">The sequence shown here is derived from an EMBL/GenBank/DDBJ whole genome shotgun (WGS) entry which is preliminary data.</text>
</comment>
<comment type="function">
    <text evidence="6">Quinone reductase that provides resistance to thiol-specific stress caused by electrophilic quinones.</text>
</comment>
<keyword evidence="2 6" id="KW-0288">FMN</keyword>
<dbReference type="InterPro" id="IPR003680">
    <property type="entry name" value="Flavodoxin_fold"/>
</dbReference>
<evidence type="ECO:0000256" key="1">
    <source>
        <dbReference type="ARBA" id="ARBA00022630"/>
    </source>
</evidence>
<feature type="binding site" evidence="6">
    <location>
        <begin position="94"/>
        <end position="97"/>
    </location>
    <ligand>
        <name>FMN</name>
        <dbReference type="ChEBI" id="CHEBI:58210"/>
    </ligand>
</feature>
<evidence type="ECO:0000313" key="8">
    <source>
        <dbReference type="EMBL" id="MFC7614489.1"/>
    </source>
</evidence>
<comment type="caution">
    <text evidence="6">Lacks conserved residue(s) required for the propagation of feature annotation.</text>
</comment>
<gene>
    <name evidence="6" type="primary">azoR</name>
    <name evidence="8" type="ORF">ACFQV2_14120</name>
</gene>
<comment type="cofactor">
    <cofactor evidence="6">
        <name>FMN</name>
        <dbReference type="ChEBI" id="CHEBI:58210"/>
    </cofactor>
    <text evidence="6">Binds 1 FMN per subunit.</text>
</comment>
<evidence type="ECO:0000313" key="9">
    <source>
        <dbReference type="Proteomes" id="UP001596512"/>
    </source>
</evidence>
<feature type="domain" description="Flavodoxin-like fold" evidence="7">
    <location>
        <begin position="1"/>
        <end position="200"/>
    </location>
</feature>
<keyword evidence="1 6" id="KW-0285">Flavoprotein</keyword>
<comment type="subunit">
    <text evidence="6">Homodimer.</text>
</comment>
<dbReference type="Gene3D" id="3.40.50.360">
    <property type="match status" value="1"/>
</dbReference>
<dbReference type="Proteomes" id="UP001596512">
    <property type="component" value="Unassembled WGS sequence"/>
</dbReference>
<dbReference type="EC" id="1.6.5.-" evidence="6"/>
<organism evidence="8 9">
    <name type="scientific">Actinokineospora soli</name>
    <dbReference type="NCBI Taxonomy" id="1048753"/>
    <lineage>
        <taxon>Bacteria</taxon>
        <taxon>Bacillati</taxon>
        <taxon>Actinomycetota</taxon>
        <taxon>Actinomycetes</taxon>
        <taxon>Pseudonocardiales</taxon>
        <taxon>Pseudonocardiaceae</taxon>
        <taxon>Actinokineospora</taxon>
    </lineage>
</organism>
<dbReference type="InterPro" id="IPR029039">
    <property type="entry name" value="Flavoprotein-like_sf"/>
</dbReference>
<dbReference type="PANTHER" id="PTHR43741">
    <property type="entry name" value="FMN-DEPENDENT NADH-AZOREDUCTASE 1"/>
    <property type="match status" value="1"/>
</dbReference>
<reference evidence="9" key="1">
    <citation type="journal article" date="2019" name="Int. J. Syst. Evol. Microbiol.">
        <title>The Global Catalogue of Microorganisms (GCM) 10K type strain sequencing project: providing services to taxonomists for standard genome sequencing and annotation.</title>
        <authorList>
            <consortium name="The Broad Institute Genomics Platform"/>
            <consortium name="The Broad Institute Genome Sequencing Center for Infectious Disease"/>
            <person name="Wu L."/>
            <person name="Ma J."/>
        </authorList>
    </citation>
    <scope>NUCLEOTIDE SEQUENCE [LARGE SCALE GENOMIC DNA]</scope>
    <source>
        <strain evidence="9">JCM 17695</strain>
    </source>
</reference>
<name>A0ABW2TMV7_9PSEU</name>
<keyword evidence="3 6" id="KW-0560">Oxidoreductase</keyword>
<dbReference type="EMBL" id="JBHTEY010000004">
    <property type="protein sequence ID" value="MFC7614489.1"/>
    <property type="molecule type" value="Genomic_DNA"/>
</dbReference>
<dbReference type="HAMAP" id="MF_01216">
    <property type="entry name" value="Azoreductase_type1"/>
    <property type="match status" value="1"/>
</dbReference>
<comment type="function">
    <text evidence="6">Also exhibits azoreductase activity. Catalyzes the reductive cleavage of the azo bond in aromatic azo compounds to the corresponding amines.</text>
</comment>
<dbReference type="SUPFAM" id="SSF52218">
    <property type="entry name" value="Flavoproteins"/>
    <property type="match status" value="1"/>
</dbReference>
<comment type="catalytic activity">
    <reaction evidence="6">
        <text>2 a quinone + NADH + H(+) = 2 a 1,4-benzosemiquinone + NAD(+)</text>
        <dbReference type="Rhea" id="RHEA:65952"/>
        <dbReference type="ChEBI" id="CHEBI:15378"/>
        <dbReference type="ChEBI" id="CHEBI:57540"/>
        <dbReference type="ChEBI" id="CHEBI:57945"/>
        <dbReference type="ChEBI" id="CHEBI:132124"/>
        <dbReference type="ChEBI" id="CHEBI:134225"/>
    </reaction>
</comment>
<evidence type="ECO:0000256" key="2">
    <source>
        <dbReference type="ARBA" id="ARBA00022643"/>
    </source>
</evidence>
<evidence type="ECO:0000256" key="3">
    <source>
        <dbReference type="ARBA" id="ARBA00023002"/>
    </source>
</evidence>
<proteinExistence type="inferred from homology"/>
<comment type="similarity">
    <text evidence="6">Belongs to the azoreductase type 1 family.</text>
</comment>